<dbReference type="AlphaFoldDB" id="A0AAV2RGU3"/>
<name>A0AAV2RGU3_MEGNR</name>
<keyword evidence="4" id="KW-1185">Reference proteome</keyword>
<comment type="caution">
    <text evidence="3">The sequence shown here is derived from an EMBL/GenBank/DDBJ whole genome shotgun (WGS) entry which is preliminary data.</text>
</comment>
<keyword evidence="1" id="KW-0245">EGF-like domain</keyword>
<organism evidence="3 4">
    <name type="scientific">Meganyctiphanes norvegica</name>
    <name type="common">Northern krill</name>
    <name type="synonym">Thysanopoda norvegica</name>
    <dbReference type="NCBI Taxonomy" id="48144"/>
    <lineage>
        <taxon>Eukaryota</taxon>
        <taxon>Metazoa</taxon>
        <taxon>Ecdysozoa</taxon>
        <taxon>Arthropoda</taxon>
        <taxon>Crustacea</taxon>
        <taxon>Multicrustacea</taxon>
        <taxon>Malacostraca</taxon>
        <taxon>Eumalacostraca</taxon>
        <taxon>Eucarida</taxon>
        <taxon>Euphausiacea</taxon>
        <taxon>Euphausiidae</taxon>
        <taxon>Meganyctiphanes</taxon>
    </lineage>
</organism>
<gene>
    <name evidence="3" type="ORF">MNOR_LOCUS25089</name>
</gene>
<dbReference type="PANTHER" id="PTHR46513:SF13">
    <property type="entry name" value="EGF-LIKE DOMAIN-CONTAINING PROTEIN"/>
    <property type="match status" value="1"/>
</dbReference>
<dbReference type="SUPFAM" id="SSF63825">
    <property type="entry name" value="YWTD domain"/>
    <property type="match status" value="1"/>
</dbReference>
<dbReference type="GO" id="GO:0005886">
    <property type="term" value="C:plasma membrane"/>
    <property type="evidence" value="ECO:0007669"/>
    <property type="project" value="TreeGrafter"/>
</dbReference>
<evidence type="ECO:0000313" key="4">
    <source>
        <dbReference type="Proteomes" id="UP001497623"/>
    </source>
</evidence>
<protein>
    <submittedName>
        <fullName evidence="3">Uncharacterized protein</fullName>
    </submittedName>
</protein>
<dbReference type="GO" id="GO:0017147">
    <property type="term" value="F:Wnt-protein binding"/>
    <property type="evidence" value="ECO:0007669"/>
    <property type="project" value="TreeGrafter"/>
</dbReference>
<dbReference type="PROSITE" id="PS51120">
    <property type="entry name" value="LDLRB"/>
    <property type="match status" value="1"/>
</dbReference>
<dbReference type="GO" id="GO:0060070">
    <property type="term" value="P:canonical Wnt signaling pathway"/>
    <property type="evidence" value="ECO:0007669"/>
    <property type="project" value="TreeGrafter"/>
</dbReference>
<dbReference type="SMART" id="SM00135">
    <property type="entry name" value="LY"/>
    <property type="match status" value="1"/>
</dbReference>
<dbReference type="EMBL" id="CAXKWB010023559">
    <property type="protein sequence ID" value="CAL4125388.1"/>
    <property type="molecule type" value="Genomic_DNA"/>
</dbReference>
<reference evidence="3 4" key="1">
    <citation type="submission" date="2024-05" db="EMBL/GenBank/DDBJ databases">
        <authorList>
            <person name="Wallberg A."/>
        </authorList>
    </citation>
    <scope>NUCLEOTIDE SEQUENCE [LARGE SCALE GENOMIC DNA]</scope>
</reference>
<evidence type="ECO:0000313" key="3">
    <source>
        <dbReference type="EMBL" id="CAL4125388.1"/>
    </source>
</evidence>
<evidence type="ECO:0000256" key="1">
    <source>
        <dbReference type="ARBA" id="ARBA00022536"/>
    </source>
</evidence>
<dbReference type="InterPro" id="IPR050778">
    <property type="entry name" value="Cueball_EGF_LRP_Nidogen"/>
</dbReference>
<feature type="repeat" description="LDL-receptor class B" evidence="2">
    <location>
        <begin position="1"/>
        <end position="45"/>
    </location>
</feature>
<evidence type="ECO:0000256" key="2">
    <source>
        <dbReference type="PROSITE-ProRule" id="PRU00461"/>
    </source>
</evidence>
<accession>A0AAV2RGU3</accession>
<dbReference type="InterPro" id="IPR011042">
    <property type="entry name" value="6-blade_b-propeller_TolB-like"/>
</dbReference>
<dbReference type="InterPro" id="IPR000033">
    <property type="entry name" value="LDLR_classB_rpt"/>
</dbReference>
<dbReference type="Gene3D" id="2.120.10.30">
    <property type="entry name" value="TolB, C-terminal domain"/>
    <property type="match status" value="1"/>
</dbReference>
<feature type="non-terminal residue" evidence="3">
    <location>
        <position position="1"/>
    </location>
</feature>
<dbReference type="Pfam" id="PF00058">
    <property type="entry name" value="Ldl_recept_b"/>
    <property type="match status" value="1"/>
</dbReference>
<dbReference type="Proteomes" id="UP001497623">
    <property type="component" value="Unassembled WGS sequence"/>
</dbReference>
<sequence>RLLFWSDWNRVGPKIEVSGLDGSGRRTLVDVNIQLPNSLVVDYETDTLCWADAGTHRIECIGLQGSGRRVVMDGAQYPFGLTSLRQEFFYTDWNDTKIHTVNKYTGVETVSRDPPLGGSGKLYGIAAVPDACPAVSNVCAVQRGNCPSSHICLPNGRGGRTCACPQDKEDCTDINY</sequence>
<proteinExistence type="predicted"/>
<dbReference type="PANTHER" id="PTHR46513">
    <property type="entry name" value="VITELLOGENIN RECEPTOR-LIKE PROTEIN-RELATED-RELATED"/>
    <property type="match status" value="1"/>
</dbReference>
<dbReference type="GO" id="GO:0042813">
    <property type="term" value="F:Wnt receptor activity"/>
    <property type="evidence" value="ECO:0007669"/>
    <property type="project" value="TreeGrafter"/>
</dbReference>